<proteinExistence type="predicted"/>
<evidence type="ECO:0000313" key="2">
    <source>
        <dbReference type="EMBL" id="MBB4235033.1"/>
    </source>
</evidence>
<dbReference type="Proteomes" id="UP000540909">
    <property type="component" value="Unassembled WGS sequence"/>
</dbReference>
<evidence type="ECO:0000313" key="3">
    <source>
        <dbReference type="Proteomes" id="UP000540909"/>
    </source>
</evidence>
<gene>
    <name evidence="2" type="ORF">GGD57_001591</name>
</gene>
<name>A0A7W6W438_9HYPH</name>
<sequence length="95" mass="11341">MMKRTQTVIDELAGLYCWLWAGLPHALFRKLFPEPIKPGDYHWSKYDPIFAPRVRLTDGTWSGNGTLWRRRRKSDDRWEYQQDPETADEAMDRVV</sequence>
<dbReference type="RefSeq" id="WP_184468453.1">
    <property type="nucleotide sequence ID" value="NZ_JACIFY010000004.1"/>
</dbReference>
<comment type="caution">
    <text evidence="2">The sequence shown here is derived from an EMBL/GenBank/DDBJ whole genome shotgun (WGS) entry which is preliminary data.</text>
</comment>
<evidence type="ECO:0000256" key="1">
    <source>
        <dbReference type="SAM" id="MobiDB-lite"/>
    </source>
</evidence>
<dbReference type="AlphaFoldDB" id="A0A7W6W438"/>
<accession>A0A7W6W438</accession>
<protein>
    <submittedName>
        <fullName evidence="2">Uncharacterized protein</fullName>
    </submittedName>
</protein>
<organism evidence="2 3">
    <name type="scientific">Rhizobium esperanzae</name>
    <dbReference type="NCBI Taxonomy" id="1967781"/>
    <lineage>
        <taxon>Bacteria</taxon>
        <taxon>Pseudomonadati</taxon>
        <taxon>Pseudomonadota</taxon>
        <taxon>Alphaproteobacteria</taxon>
        <taxon>Hyphomicrobiales</taxon>
        <taxon>Rhizobiaceae</taxon>
        <taxon>Rhizobium/Agrobacterium group</taxon>
        <taxon>Rhizobium</taxon>
    </lineage>
</organism>
<feature type="region of interest" description="Disordered" evidence="1">
    <location>
        <begin position="71"/>
        <end position="95"/>
    </location>
</feature>
<dbReference type="EMBL" id="JACIFY010000004">
    <property type="protein sequence ID" value="MBB4235033.1"/>
    <property type="molecule type" value="Genomic_DNA"/>
</dbReference>
<reference evidence="2 3" key="1">
    <citation type="submission" date="2020-08" db="EMBL/GenBank/DDBJ databases">
        <title>Genomic Encyclopedia of Type Strains, Phase IV (KMG-V): Genome sequencing to study the core and pangenomes of soil and plant-associated prokaryotes.</title>
        <authorList>
            <person name="Whitman W."/>
        </authorList>
    </citation>
    <scope>NUCLEOTIDE SEQUENCE [LARGE SCALE GENOMIC DNA]</scope>
    <source>
        <strain evidence="2 3">SEMIA 4089</strain>
    </source>
</reference>